<evidence type="ECO:0000313" key="6">
    <source>
        <dbReference type="Proteomes" id="UP000315439"/>
    </source>
</evidence>
<dbReference type="RefSeq" id="WP_142932234.1">
    <property type="nucleotide sequence ID" value="NZ_ML660165.1"/>
</dbReference>
<organism evidence="5 6">
    <name type="scientific">Aliikangiella coralliicola</name>
    <dbReference type="NCBI Taxonomy" id="2592383"/>
    <lineage>
        <taxon>Bacteria</taxon>
        <taxon>Pseudomonadati</taxon>
        <taxon>Pseudomonadota</taxon>
        <taxon>Gammaproteobacteria</taxon>
        <taxon>Oceanospirillales</taxon>
        <taxon>Pleioneaceae</taxon>
        <taxon>Aliikangiella</taxon>
    </lineage>
</organism>
<dbReference type="Proteomes" id="UP000315439">
    <property type="component" value="Unassembled WGS sequence"/>
</dbReference>
<evidence type="ECO:0000259" key="3">
    <source>
        <dbReference type="PROSITE" id="PS50110"/>
    </source>
</evidence>
<evidence type="ECO:0000256" key="1">
    <source>
        <dbReference type="ARBA" id="ARBA00022553"/>
    </source>
</evidence>
<dbReference type="NCBIfam" id="TIGR00254">
    <property type="entry name" value="GGDEF"/>
    <property type="match status" value="1"/>
</dbReference>
<gene>
    <name evidence="5" type="ORF">FLL46_15520</name>
</gene>
<protein>
    <submittedName>
        <fullName evidence="5">Response regulator</fullName>
    </submittedName>
</protein>
<dbReference type="SUPFAM" id="SSF55073">
    <property type="entry name" value="Nucleotide cyclase"/>
    <property type="match status" value="1"/>
</dbReference>
<keyword evidence="1" id="KW-0597">Phosphoprotein</keyword>
<dbReference type="Gene3D" id="3.30.70.270">
    <property type="match status" value="1"/>
</dbReference>
<name>A0A545UCL7_9GAMM</name>
<dbReference type="SMART" id="SM00267">
    <property type="entry name" value="GGDEF"/>
    <property type="match status" value="1"/>
</dbReference>
<dbReference type="SUPFAM" id="SSF52172">
    <property type="entry name" value="CheY-like"/>
    <property type="match status" value="1"/>
</dbReference>
<proteinExistence type="predicted"/>
<comment type="caution">
    <text evidence="2">Lacks conserved residue(s) required for the propagation of feature annotation.</text>
</comment>
<dbReference type="SMART" id="SM00448">
    <property type="entry name" value="REC"/>
    <property type="match status" value="1"/>
</dbReference>
<dbReference type="PROSITE" id="PS50887">
    <property type="entry name" value="GGDEF"/>
    <property type="match status" value="1"/>
</dbReference>
<sequence>MTIQNDRLTILIVDDVAINIQVLANCLSDDYHIKVANNGEQCLQLAQTSPLPDLILLNIEMPGMDGYEVCLNLKAIESTSDVPIIFVTAHDTEDDEEQGLALGAVDYLTKPIQPALVKARINAHMELKRQRDQLAKMTFNDELTELYNRHYLFETGNQHVSKALRHGHSLSLLIACLDHFETSDQVALKELLRSIAKLFSEITRNEDVVAYFEKCKFAILLDHCELLSAQKKAEHFRQKIARLEFRGKSITASFGLAELKPEGEHFNLLLKRVEMALYDAQNSGGNCVICSEI</sequence>
<dbReference type="InterPro" id="IPR001789">
    <property type="entry name" value="Sig_transdc_resp-reg_receiver"/>
</dbReference>
<comment type="caution">
    <text evidence="5">The sequence shown here is derived from an EMBL/GenBank/DDBJ whole genome shotgun (WGS) entry which is preliminary data.</text>
</comment>
<evidence type="ECO:0000313" key="5">
    <source>
        <dbReference type="EMBL" id="TQV87207.1"/>
    </source>
</evidence>
<dbReference type="Pfam" id="PF00990">
    <property type="entry name" value="GGDEF"/>
    <property type="match status" value="1"/>
</dbReference>
<accession>A0A545UCL7</accession>
<dbReference type="Gene3D" id="3.40.50.2300">
    <property type="match status" value="1"/>
</dbReference>
<dbReference type="OrthoDB" id="9812260at2"/>
<dbReference type="PROSITE" id="PS50110">
    <property type="entry name" value="RESPONSE_REGULATORY"/>
    <property type="match status" value="1"/>
</dbReference>
<evidence type="ECO:0000256" key="2">
    <source>
        <dbReference type="PROSITE-ProRule" id="PRU00169"/>
    </source>
</evidence>
<dbReference type="PANTHER" id="PTHR44591:SF3">
    <property type="entry name" value="RESPONSE REGULATORY DOMAIN-CONTAINING PROTEIN"/>
    <property type="match status" value="1"/>
</dbReference>
<reference evidence="5 6" key="1">
    <citation type="submission" date="2019-07" db="EMBL/GenBank/DDBJ databases">
        <title>Draft genome for Aliikangiella sp. M105.</title>
        <authorList>
            <person name="Wang G."/>
        </authorList>
    </citation>
    <scope>NUCLEOTIDE SEQUENCE [LARGE SCALE GENOMIC DNA]</scope>
    <source>
        <strain evidence="5 6">M105</strain>
    </source>
</reference>
<dbReference type="CDD" id="cd01949">
    <property type="entry name" value="GGDEF"/>
    <property type="match status" value="1"/>
</dbReference>
<dbReference type="Pfam" id="PF00072">
    <property type="entry name" value="Response_reg"/>
    <property type="match status" value="1"/>
</dbReference>
<evidence type="ECO:0000259" key="4">
    <source>
        <dbReference type="PROSITE" id="PS50887"/>
    </source>
</evidence>
<keyword evidence="6" id="KW-1185">Reference proteome</keyword>
<dbReference type="InterPro" id="IPR029787">
    <property type="entry name" value="Nucleotide_cyclase"/>
</dbReference>
<dbReference type="EMBL" id="VIKS01000009">
    <property type="protein sequence ID" value="TQV87207.1"/>
    <property type="molecule type" value="Genomic_DNA"/>
</dbReference>
<dbReference type="InterPro" id="IPR000160">
    <property type="entry name" value="GGDEF_dom"/>
</dbReference>
<dbReference type="InterPro" id="IPR050595">
    <property type="entry name" value="Bact_response_regulator"/>
</dbReference>
<dbReference type="InterPro" id="IPR011006">
    <property type="entry name" value="CheY-like_superfamily"/>
</dbReference>
<dbReference type="AlphaFoldDB" id="A0A545UCL7"/>
<dbReference type="GO" id="GO:0000160">
    <property type="term" value="P:phosphorelay signal transduction system"/>
    <property type="evidence" value="ECO:0007669"/>
    <property type="project" value="InterPro"/>
</dbReference>
<dbReference type="PANTHER" id="PTHR44591">
    <property type="entry name" value="STRESS RESPONSE REGULATOR PROTEIN 1"/>
    <property type="match status" value="1"/>
</dbReference>
<dbReference type="InterPro" id="IPR043128">
    <property type="entry name" value="Rev_trsase/Diguanyl_cyclase"/>
</dbReference>
<feature type="domain" description="GGDEF" evidence="4">
    <location>
        <begin position="168"/>
        <end position="293"/>
    </location>
</feature>
<feature type="domain" description="Response regulatory" evidence="3">
    <location>
        <begin position="9"/>
        <end position="125"/>
    </location>
</feature>